<dbReference type="AlphaFoldDB" id="A0A2X3D837"/>
<sequence length="79" mass="8782">MITPRERGQTFLLLRLLSISNRAKNHIVRHSAAQLAASYCEREHQPHFASQYLFIAASYGANTPAHSFPAGRVPVSLHA</sequence>
<gene>
    <name evidence="1" type="ORF">NCTC9601_04360</name>
</gene>
<dbReference type="EMBL" id="UASN01000022">
    <property type="protein sequence ID" value="SQC16925.1"/>
    <property type="molecule type" value="Genomic_DNA"/>
</dbReference>
<organism evidence="1 2">
    <name type="scientific">Klebsiella pneumoniae</name>
    <dbReference type="NCBI Taxonomy" id="573"/>
    <lineage>
        <taxon>Bacteria</taxon>
        <taxon>Pseudomonadati</taxon>
        <taxon>Pseudomonadota</taxon>
        <taxon>Gammaproteobacteria</taxon>
        <taxon>Enterobacterales</taxon>
        <taxon>Enterobacteriaceae</taxon>
        <taxon>Klebsiella/Raoultella group</taxon>
        <taxon>Klebsiella</taxon>
        <taxon>Klebsiella pneumoniae complex</taxon>
    </lineage>
</organism>
<accession>A0A2X3D837</accession>
<name>A0A2X3D837_KLEPN</name>
<protein>
    <submittedName>
        <fullName evidence="1">Uncharacterized protein</fullName>
    </submittedName>
</protein>
<reference evidence="1 2" key="1">
    <citation type="submission" date="2018-06" db="EMBL/GenBank/DDBJ databases">
        <authorList>
            <consortium name="Pathogen Informatics"/>
            <person name="Doyle S."/>
        </authorList>
    </citation>
    <scope>NUCLEOTIDE SEQUENCE [LARGE SCALE GENOMIC DNA]</scope>
    <source>
        <strain evidence="1 2">NCTC9601</strain>
    </source>
</reference>
<evidence type="ECO:0000313" key="2">
    <source>
        <dbReference type="Proteomes" id="UP000251123"/>
    </source>
</evidence>
<dbReference type="Proteomes" id="UP000251123">
    <property type="component" value="Unassembled WGS sequence"/>
</dbReference>
<evidence type="ECO:0000313" key="1">
    <source>
        <dbReference type="EMBL" id="SQC16925.1"/>
    </source>
</evidence>
<proteinExistence type="predicted"/>